<proteinExistence type="predicted"/>
<keyword evidence="7" id="KW-1185">Reference proteome</keyword>
<dbReference type="PANTHER" id="PTHR23199:SF12">
    <property type="entry name" value="NEUROTROPHIN 1-RELATED"/>
    <property type="match status" value="1"/>
</dbReference>
<dbReference type="GO" id="GO:0045087">
    <property type="term" value="P:innate immune response"/>
    <property type="evidence" value="ECO:0007669"/>
    <property type="project" value="TreeGrafter"/>
</dbReference>
<accession>A0AAV6U3H5</accession>
<dbReference type="Gene3D" id="2.10.90.10">
    <property type="entry name" value="Cystine-knot cytokines"/>
    <property type="match status" value="1"/>
</dbReference>
<name>A0AAV6U3H5_9ARAC</name>
<gene>
    <name evidence="6" type="ORF">JTE90_019702</name>
</gene>
<dbReference type="GO" id="GO:0005121">
    <property type="term" value="F:Toll binding"/>
    <property type="evidence" value="ECO:0007669"/>
    <property type="project" value="TreeGrafter"/>
</dbReference>
<keyword evidence="3" id="KW-0325">Glycoprotein</keyword>
<dbReference type="GO" id="GO:0008083">
    <property type="term" value="F:growth factor activity"/>
    <property type="evidence" value="ECO:0007669"/>
    <property type="project" value="TreeGrafter"/>
</dbReference>
<dbReference type="EMBL" id="JAFNEN010000682">
    <property type="protein sequence ID" value="KAG8178596.1"/>
    <property type="molecule type" value="Genomic_DNA"/>
</dbReference>
<sequence>MVINFVCLQLMSLLVTCVYCRALGARRTGWKPGHKKHRINADLVPWDLISTRKRDQPHPAPLVDECCPSVTEIIQPQGGVSKGGRIFELYRDHNSTQSFYQTSCTQGTKGRPCRYVRADSVCVQRYTYTYALVREFDSNAQWRLDYIRIRSGCTCEISVPPEWHGGKRKRLQVRGRQGH</sequence>
<dbReference type="Proteomes" id="UP000827092">
    <property type="component" value="Unassembled WGS sequence"/>
</dbReference>
<organism evidence="6 7">
    <name type="scientific">Oedothorax gibbosus</name>
    <dbReference type="NCBI Taxonomy" id="931172"/>
    <lineage>
        <taxon>Eukaryota</taxon>
        <taxon>Metazoa</taxon>
        <taxon>Ecdysozoa</taxon>
        <taxon>Arthropoda</taxon>
        <taxon>Chelicerata</taxon>
        <taxon>Arachnida</taxon>
        <taxon>Araneae</taxon>
        <taxon>Araneomorphae</taxon>
        <taxon>Entelegynae</taxon>
        <taxon>Araneoidea</taxon>
        <taxon>Linyphiidae</taxon>
        <taxon>Erigoninae</taxon>
        <taxon>Oedothorax</taxon>
    </lineage>
</organism>
<dbReference type="Pfam" id="PF16077">
    <property type="entry name" value="Spaetzle"/>
    <property type="match status" value="1"/>
</dbReference>
<feature type="domain" description="Spaetzle" evidence="5">
    <location>
        <begin position="65"/>
        <end position="157"/>
    </location>
</feature>
<dbReference type="GO" id="GO:0005615">
    <property type="term" value="C:extracellular space"/>
    <property type="evidence" value="ECO:0007669"/>
    <property type="project" value="UniProtKB-ARBA"/>
</dbReference>
<keyword evidence="2" id="KW-1015">Disulfide bond</keyword>
<dbReference type="InterPro" id="IPR052444">
    <property type="entry name" value="Spz/Toll_ligand-like"/>
</dbReference>
<protein>
    <recommendedName>
        <fullName evidence="5">Spaetzle domain-containing protein</fullName>
    </recommendedName>
</protein>
<dbReference type="PANTHER" id="PTHR23199">
    <property type="entry name" value="NEUROTROPHIN 1-RELATED"/>
    <property type="match status" value="1"/>
</dbReference>
<reference evidence="6 7" key="1">
    <citation type="journal article" date="2022" name="Nat. Ecol. Evol.">
        <title>A masculinizing supergene underlies an exaggerated male reproductive morph in a spider.</title>
        <authorList>
            <person name="Hendrickx F."/>
            <person name="De Corte Z."/>
            <person name="Sonet G."/>
            <person name="Van Belleghem S.M."/>
            <person name="Kostlbacher S."/>
            <person name="Vangestel C."/>
        </authorList>
    </citation>
    <scope>NUCLEOTIDE SEQUENCE [LARGE SCALE GENOMIC DNA]</scope>
    <source>
        <strain evidence="6">W744_W776</strain>
    </source>
</reference>
<evidence type="ECO:0000259" key="5">
    <source>
        <dbReference type="Pfam" id="PF16077"/>
    </source>
</evidence>
<dbReference type="InterPro" id="IPR029034">
    <property type="entry name" value="Cystine-knot_cytokine"/>
</dbReference>
<evidence type="ECO:0000256" key="1">
    <source>
        <dbReference type="ARBA" id="ARBA00022729"/>
    </source>
</evidence>
<dbReference type="AlphaFoldDB" id="A0AAV6U3H5"/>
<evidence type="ECO:0000256" key="2">
    <source>
        <dbReference type="ARBA" id="ARBA00023157"/>
    </source>
</evidence>
<dbReference type="SUPFAM" id="SSF57501">
    <property type="entry name" value="Cystine-knot cytokines"/>
    <property type="match status" value="1"/>
</dbReference>
<dbReference type="InterPro" id="IPR032104">
    <property type="entry name" value="Spaetzle"/>
</dbReference>
<evidence type="ECO:0000256" key="4">
    <source>
        <dbReference type="SAM" id="SignalP"/>
    </source>
</evidence>
<evidence type="ECO:0000313" key="6">
    <source>
        <dbReference type="EMBL" id="KAG8178596.1"/>
    </source>
</evidence>
<dbReference type="GO" id="GO:0021556">
    <property type="term" value="P:central nervous system formation"/>
    <property type="evidence" value="ECO:0007669"/>
    <property type="project" value="TreeGrafter"/>
</dbReference>
<evidence type="ECO:0000256" key="3">
    <source>
        <dbReference type="ARBA" id="ARBA00023180"/>
    </source>
</evidence>
<feature type="chain" id="PRO_5043473523" description="Spaetzle domain-containing protein" evidence="4">
    <location>
        <begin position="23"/>
        <end position="179"/>
    </location>
</feature>
<comment type="caution">
    <text evidence="6">The sequence shown here is derived from an EMBL/GenBank/DDBJ whole genome shotgun (WGS) entry which is preliminary data.</text>
</comment>
<keyword evidence="1 4" id="KW-0732">Signal</keyword>
<evidence type="ECO:0000313" key="7">
    <source>
        <dbReference type="Proteomes" id="UP000827092"/>
    </source>
</evidence>
<feature type="signal peptide" evidence="4">
    <location>
        <begin position="1"/>
        <end position="22"/>
    </location>
</feature>